<dbReference type="Gene3D" id="2.60.40.10">
    <property type="entry name" value="Immunoglobulins"/>
    <property type="match status" value="1"/>
</dbReference>
<dbReference type="InterPro" id="IPR036116">
    <property type="entry name" value="FN3_sf"/>
</dbReference>
<accession>A0A845QNK1</accession>
<dbReference type="Proteomes" id="UP000446866">
    <property type="component" value="Unassembled WGS sequence"/>
</dbReference>
<dbReference type="AlphaFoldDB" id="A0A845QNK1"/>
<evidence type="ECO:0008006" key="3">
    <source>
        <dbReference type="Google" id="ProtNLM"/>
    </source>
</evidence>
<reference evidence="1 2" key="1">
    <citation type="submission" date="2018-08" db="EMBL/GenBank/DDBJ databases">
        <title>Murine metabolic-syndrome-specific gut microbial biobank.</title>
        <authorList>
            <person name="Liu C."/>
        </authorList>
    </citation>
    <scope>NUCLEOTIDE SEQUENCE [LARGE SCALE GENOMIC DNA]</scope>
    <source>
        <strain evidence="1 2">28</strain>
    </source>
</reference>
<evidence type="ECO:0000313" key="2">
    <source>
        <dbReference type="Proteomes" id="UP000446866"/>
    </source>
</evidence>
<organism evidence="1 2">
    <name type="scientific">Anaerotruncus colihominis</name>
    <dbReference type="NCBI Taxonomy" id="169435"/>
    <lineage>
        <taxon>Bacteria</taxon>
        <taxon>Bacillati</taxon>
        <taxon>Bacillota</taxon>
        <taxon>Clostridia</taxon>
        <taxon>Eubacteriales</taxon>
        <taxon>Oscillospiraceae</taxon>
        <taxon>Anaerotruncus</taxon>
    </lineage>
</organism>
<evidence type="ECO:0000313" key="1">
    <source>
        <dbReference type="EMBL" id="NBH62984.1"/>
    </source>
</evidence>
<proteinExistence type="predicted"/>
<gene>
    <name evidence="1" type="ORF">D0435_15180</name>
</gene>
<sequence length="109" mass="12873">MKKKILSVTLVIVMMLSSTISGFAEYRLARPVIEDIDIGKNSIKIDWAYVPHADEYDIYRSTSKDGKYKYIDSNDESWYRDYSIKKGTRYYYKVRAISYSDYDNSYLSK</sequence>
<comment type="caution">
    <text evidence="1">The sequence shown here is derived from an EMBL/GenBank/DDBJ whole genome shotgun (WGS) entry which is preliminary data.</text>
</comment>
<keyword evidence="2" id="KW-1185">Reference proteome</keyword>
<protein>
    <recommendedName>
        <fullName evidence="3">Fibronectin type-III domain-containing protein</fullName>
    </recommendedName>
</protein>
<dbReference type="SUPFAM" id="SSF49265">
    <property type="entry name" value="Fibronectin type III"/>
    <property type="match status" value="1"/>
</dbReference>
<name>A0A845QNK1_9FIRM</name>
<dbReference type="EMBL" id="QXWK01000047">
    <property type="protein sequence ID" value="NBH62984.1"/>
    <property type="molecule type" value="Genomic_DNA"/>
</dbReference>
<dbReference type="RefSeq" id="WP_160203263.1">
    <property type="nucleotide sequence ID" value="NZ_QXWK01000047.1"/>
</dbReference>
<dbReference type="InterPro" id="IPR013783">
    <property type="entry name" value="Ig-like_fold"/>
</dbReference>